<dbReference type="PANTHER" id="PTHR34135">
    <property type="entry name" value="LYSOZYME"/>
    <property type="match status" value="1"/>
</dbReference>
<evidence type="ECO:0000256" key="7">
    <source>
        <dbReference type="ARBA" id="ARBA00022638"/>
    </source>
</evidence>
<dbReference type="EC" id="3.2.1.17" evidence="4"/>
<dbReference type="CDD" id="cd06412">
    <property type="entry name" value="GH25_CH-type"/>
    <property type="match status" value="1"/>
</dbReference>
<dbReference type="PANTHER" id="PTHR34135:SF2">
    <property type="entry name" value="LYSOZYME"/>
    <property type="match status" value="1"/>
</dbReference>
<feature type="compositionally biased region" description="Basic and acidic residues" evidence="12">
    <location>
        <begin position="62"/>
        <end position="73"/>
    </location>
</feature>
<dbReference type="Gene3D" id="3.20.20.80">
    <property type="entry name" value="Glycosidases"/>
    <property type="match status" value="1"/>
</dbReference>
<evidence type="ECO:0000256" key="11">
    <source>
        <dbReference type="ARBA" id="ARBA00055588"/>
    </source>
</evidence>
<dbReference type="SMART" id="SM00641">
    <property type="entry name" value="Glyco_25"/>
    <property type="match status" value="1"/>
</dbReference>
<keyword evidence="15" id="KW-1185">Reference proteome</keyword>
<comment type="caution">
    <text evidence="14">The sequence shown here is derived from an EMBL/GenBank/DDBJ whole genome shotgun (WGS) entry which is preliminary data.</text>
</comment>
<evidence type="ECO:0000256" key="4">
    <source>
        <dbReference type="ARBA" id="ARBA00012732"/>
    </source>
</evidence>
<organism evidence="14 15">
    <name type="scientific">Streptomyces ruber</name>
    <dbReference type="NCBI Taxonomy" id="83378"/>
    <lineage>
        <taxon>Bacteria</taxon>
        <taxon>Bacillati</taxon>
        <taxon>Actinomycetota</taxon>
        <taxon>Actinomycetes</taxon>
        <taxon>Kitasatosporales</taxon>
        <taxon>Streptomycetaceae</taxon>
        <taxon>Streptomyces</taxon>
    </lineage>
</organism>
<feature type="signal peptide" evidence="13">
    <location>
        <begin position="1"/>
        <end position="36"/>
    </location>
</feature>
<evidence type="ECO:0000256" key="12">
    <source>
        <dbReference type="SAM" id="MobiDB-lite"/>
    </source>
</evidence>
<evidence type="ECO:0000256" key="5">
    <source>
        <dbReference type="ARBA" id="ARBA00022525"/>
    </source>
</evidence>
<protein>
    <recommendedName>
        <fullName evidence="4">lysozyme</fullName>
        <ecNumber evidence="4">3.2.1.17</ecNumber>
    </recommendedName>
</protein>
<evidence type="ECO:0000256" key="2">
    <source>
        <dbReference type="ARBA" id="ARBA00004613"/>
    </source>
</evidence>
<dbReference type="GO" id="GO:0005576">
    <property type="term" value="C:extracellular region"/>
    <property type="evidence" value="ECO:0007669"/>
    <property type="project" value="UniProtKB-SubCell"/>
</dbReference>
<name>A0A918B7T7_9ACTN</name>
<evidence type="ECO:0000256" key="9">
    <source>
        <dbReference type="ARBA" id="ARBA00023157"/>
    </source>
</evidence>
<evidence type="ECO:0000256" key="6">
    <source>
        <dbReference type="ARBA" id="ARBA00022529"/>
    </source>
</evidence>
<dbReference type="Proteomes" id="UP000620156">
    <property type="component" value="Unassembled WGS sequence"/>
</dbReference>
<dbReference type="InterPro" id="IPR017853">
    <property type="entry name" value="GH"/>
</dbReference>
<comment type="catalytic activity">
    <reaction evidence="1">
        <text>Hydrolysis of (1-&gt;4)-beta-linkages between N-acetylmuramic acid and N-acetyl-D-glucosamine residues in a peptidoglycan and between N-acetyl-D-glucosamine residues in chitodextrins.</text>
        <dbReference type="EC" id="3.2.1.17"/>
    </reaction>
</comment>
<dbReference type="GO" id="GO:0016052">
    <property type="term" value="P:carbohydrate catabolic process"/>
    <property type="evidence" value="ECO:0007669"/>
    <property type="project" value="TreeGrafter"/>
</dbReference>
<keyword evidence="10" id="KW-0326">Glycosidase</keyword>
<keyword evidence="7" id="KW-0081">Bacteriolytic enzyme</keyword>
<dbReference type="SUPFAM" id="SSF51445">
    <property type="entry name" value="(Trans)glycosidases"/>
    <property type="match status" value="1"/>
</dbReference>
<evidence type="ECO:0000313" key="14">
    <source>
        <dbReference type="EMBL" id="GGQ42292.1"/>
    </source>
</evidence>
<dbReference type="EMBL" id="BMQK01000001">
    <property type="protein sequence ID" value="GGQ42292.1"/>
    <property type="molecule type" value="Genomic_DNA"/>
</dbReference>
<dbReference type="GO" id="GO:0016998">
    <property type="term" value="P:cell wall macromolecule catabolic process"/>
    <property type="evidence" value="ECO:0007669"/>
    <property type="project" value="InterPro"/>
</dbReference>
<evidence type="ECO:0000256" key="13">
    <source>
        <dbReference type="SAM" id="SignalP"/>
    </source>
</evidence>
<reference evidence="14" key="2">
    <citation type="submission" date="2020-09" db="EMBL/GenBank/DDBJ databases">
        <authorList>
            <person name="Sun Q."/>
            <person name="Ohkuma M."/>
        </authorList>
    </citation>
    <scope>NUCLEOTIDE SEQUENCE</scope>
    <source>
        <strain evidence="14">JCM 3131</strain>
    </source>
</reference>
<keyword evidence="5" id="KW-0964">Secreted</keyword>
<feature type="chain" id="PRO_5038100928" description="lysozyme" evidence="13">
    <location>
        <begin position="37"/>
        <end position="287"/>
    </location>
</feature>
<dbReference type="InterPro" id="IPR002053">
    <property type="entry name" value="Glyco_hydro_25"/>
</dbReference>
<feature type="compositionally biased region" description="Pro residues" evidence="12">
    <location>
        <begin position="39"/>
        <end position="51"/>
    </location>
</feature>
<dbReference type="GO" id="GO:0003796">
    <property type="term" value="F:lysozyme activity"/>
    <property type="evidence" value="ECO:0007669"/>
    <property type="project" value="UniProtKB-EC"/>
</dbReference>
<sequence>MPVRRSGSTRSLSPLTLRAALVAALVLLPFPAAAVAAPSPSPSPAPAPAPAPGSAYMGLGVRMHDGQEARDGDGSPPGRALHTEGVDVSSHQRDVAWRALWNSGVRWAYVKATEGTSYRNPSYAQQYNGASGVGMVRGAYHFALPNGASGAAQADYFVDNGGGWSADGRTLPGVLDIEWNPYGSACYGKSPSAMVAWIRDFLDRYRERTGRHAVVYTATTWWNQCTGSHAGLGAHPLWIARYASSVGPMPAGWSGYTMWQYTATGPYVGDHNRFNGTLDRLEALANG</sequence>
<dbReference type="GO" id="GO:0042742">
    <property type="term" value="P:defense response to bacterium"/>
    <property type="evidence" value="ECO:0007669"/>
    <property type="project" value="UniProtKB-KW"/>
</dbReference>
<dbReference type="Pfam" id="PF01183">
    <property type="entry name" value="Glyco_hydro_25"/>
    <property type="match status" value="1"/>
</dbReference>
<evidence type="ECO:0000256" key="1">
    <source>
        <dbReference type="ARBA" id="ARBA00000632"/>
    </source>
</evidence>
<evidence type="ECO:0000256" key="3">
    <source>
        <dbReference type="ARBA" id="ARBA00010646"/>
    </source>
</evidence>
<proteinExistence type="inferred from homology"/>
<dbReference type="PROSITE" id="PS51904">
    <property type="entry name" value="GLYCOSYL_HYDROL_F25_2"/>
    <property type="match status" value="1"/>
</dbReference>
<dbReference type="FunFam" id="3.20.20.80:FF:000060">
    <property type="entry name" value="Lysozyme M1"/>
    <property type="match status" value="1"/>
</dbReference>
<comment type="function">
    <text evidence="11">This enzyme has both lysozyme (acetylmuramidase) and diacetylmuramidase activities.</text>
</comment>
<accession>A0A918B7T7</accession>
<feature type="region of interest" description="Disordered" evidence="12">
    <location>
        <begin position="37"/>
        <end position="87"/>
    </location>
</feature>
<dbReference type="GO" id="GO:0031640">
    <property type="term" value="P:killing of cells of another organism"/>
    <property type="evidence" value="ECO:0007669"/>
    <property type="project" value="UniProtKB-KW"/>
</dbReference>
<keyword evidence="8 14" id="KW-0378">Hydrolase</keyword>
<keyword evidence="13" id="KW-0732">Signal</keyword>
<evidence type="ECO:0000313" key="15">
    <source>
        <dbReference type="Proteomes" id="UP000620156"/>
    </source>
</evidence>
<dbReference type="InterPro" id="IPR018077">
    <property type="entry name" value="Glyco_hydro_fam25_subgr"/>
</dbReference>
<gene>
    <name evidence="14" type="ORF">GCM10010145_08790</name>
</gene>
<reference evidence="14" key="1">
    <citation type="journal article" date="2014" name="Int. J. Syst. Evol. Microbiol.">
        <title>Complete genome sequence of Corynebacterium casei LMG S-19264T (=DSM 44701T), isolated from a smear-ripened cheese.</title>
        <authorList>
            <consortium name="US DOE Joint Genome Institute (JGI-PGF)"/>
            <person name="Walter F."/>
            <person name="Albersmeier A."/>
            <person name="Kalinowski J."/>
            <person name="Ruckert C."/>
        </authorList>
    </citation>
    <scope>NUCLEOTIDE SEQUENCE</scope>
    <source>
        <strain evidence="14">JCM 3131</strain>
    </source>
</reference>
<dbReference type="GO" id="GO:0009253">
    <property type="term" value="P:peptidoglycan catabolic process"/>
    <property type="evidence" value="ECO:0007669"/>
    <property type="project" value="InterPro"/>
</dbReference>
<keyword evidence="6" id="KW-0929">Antimicrobial</keyword>
<keyword evidence="9" id="KW-1015">Disulfide bond</keyword>
<evidence type="ECO:0000256" key="10">
    <source>
        <dbReference type="ARBA" id="ARBA00023295"/>
    </source>
</evidence>
<dbReference type="AlphaFoldDB" id="A0A918B7T7"/>
<evidence type="ECO:0000256" key="8">
    <source>
        <dbReference type="ARBA" id="ARBA00022801"/>
    </source>
</evidence>
<dbReference type="RefSeq" id="WP_189215215.1">
    <property type="nucleotide sequence ID" value="NZ_BMQK01000001.1"/>
</dbReference>
<comment type="similarity">
    <text evidence="3">Belongs to the glycosyl hydrolase 25 family.</text>
</comment>
<comment type="subcellular location">
    <subcellularLocation>
        <location evidence="2">Secreted</location>
    </subcellularLocation>
</comment>